<dbReference type="RefSeq" id="WP_075852573.1">
    <property type="nucleotide sequence ID" value="NZ_FMAC01000002.1"/>
</dbReference>
<evidence type="ECO:0000259" key="5">
    <source>
        <dbReference type="Pfam" id="PF00496"/>
    </source>
</evidence>
<dbReference type="Gene3D" id="3.10.105.10">
    <property type="entry name" value="Dipeptide-binding Protein, Domain 3"/>
    <property type="match status" value="1"/>
</dbReference>
<name>A0A1C3UP31_9HYPH</name>
<dbReference type="GO" id="GO:0042884">
    <property type="term" value="P:microcin transport"/>
    <property type="evidence" value="ECO:0007669"/>
    <property type="project" value="TreeGrafter"/>
</dbReference>
<keyword evidence="7" id="KW-1185">Reference proteome</keyword>
<dbReference type="EMBL" id="FMAC01000002">
    <property type="protein sequence ID" value="SCB17235.1"/>
    <property type="molecule type" value="Genomic_DNA"/>
</dbReference>
<keyword evidence="3 4" id="KW-0732">Signal</keyword>
<reference evidence="7" key="1">
    <citation type="submission" date="2016-08" db="EMBL/GenBank/DDBJ databases">
        <authorList>
            <person name="Varghese N."/>
            <person name="Submissions Spin"/>
        </authorList>
    </citation>
    <scope>NUCLEOTIDE SEQUENCE [LARGE SCALE GENOMIC DNA]</scope>
    <source>
        <strain evidence="7">CCBAU 57015</strain>
    </source>
</reference>
<dbReference type="GO" id="GO:1904680">
    <property type="term" value="F:peptide transmembrane transporter activity"/>
    <property type="evidence" value="ECO:0007669"/>
    <property type="project" value="TreeGrafter"/>
</dbReference>
<dbReference type="InterPro" id="IPR039424">
    <property type="entry name" value="SBP_5"/>
</dbReference>
<dbReference type="Proteomes" id="UP000186228">
    <property type="component" value="Unassembled WGS sequence"/>
</dbReference>
<evidence type="ECO:0000256" key="4">
    <source>
        <dbReference type="SAM" id="SignalP"/>
    </source>
</evidence>
<dbReference type="Gene3D" id="3.40.190.10">
    <property type="entry name" value="Periplasmic binding protein-like II"/>
    <property type="match status" value="1"/>
</dbReference>
<sequence>MQALRIAAFLFFATLCNAAAAQPLYGIAMHGDPALPAGFKHFPYVNPDVKKGGRISYGVVGTFDNLNPFILKSMRTTARGMWDPEYGNLLYEPLMVRSRDEPFTLYGLLAQTVEWDDSRSYIQFNLNPDAKWSDGQPVTPDDVIFTFQLLRDKGRVPFSSWLETIASMAKVGEHSVLIRFNERANRETPLIIASSLPILPKHATDTDSFDQTSLRIPVGSAPYRIKSIDPGQRIVFERRPDYWGKNLPSKIGIDNYDEITVNYFLQDTTLFEAFKKGDVDIYPDGSPGHWQQAYNFPAVTSGAIVKETFTPKTPSGMLGFVFNTRRPMFADKNVRKGLTLAFDFEWMNRNLYSNAYRRTQSYWQNSDLSSFGVPADAHELAMLGPIKDRIDPDVLDGTYKLPVSDGSGRDRKILRKAVALLKEGGYTIRGEKMVDKNGRQLSFEILTQNADQERIAIPYRRSLELLGIAVTIRTVDDSQYQLRTINYDYDMIIKSYPSSLSPGIEQVGRWGSVAAKTEGSLNFVGVADPDVDTLMSHFLTAHSAEDFRDAVRSFDRMLISGYYLVPLYHIDQQWAARRSRIAHPDALPLYGYYLPAWWDASAQ</sequence>
<dbReference type="Pfam" id="PF00496">
    <property type="entry name" value="SBP_bac_5"/>
    <property type="match status" value="1"/>
</dbReference>
<dbReference type="STRING" id="52131.GA0061100_102817"/>
<comment type="similarity">
    <text evidence="2">Belongs to the bacterial solute-binding protein 5 family.</text>
</comment>
<comment type="subcellular location">
    <subcellularLocation>
        <location evidence="1">Periplasm</location>
    </subcellularLocation>
</comment>
<protein>
    <submittedName>
        <fullName evidence="6">Peptide/nickel transport system substrate-binding protein</fullName>
    </submittedName>
</protein>
<accession>A0A1C3UP31</accession>
<dbReference type="PANTHER" id="PTHR30290:SF64">
    <property type="entry name" value="ABC TRANSPORTER PERIPLASMIC BINDING PROTEIN"/>
    <property type="match status" value="1"/>
</dbReference>
<evidence type="ECO:0000313" key="7">
    <source>
        <dbReference type="Proteomes" id="UP000186228"/>
    </source>
</evidence>
<dbReference type="PANTHER" id="PTHR30290">
    <property type="entry name" value="PERIPLASMIC BINDING COMPONENT OF ABC TRANSPORTER"/>
    <property type="match status" value="1"/>
</dbReference>
<proteinExistence type="inferred from homology"/>
<organism evidence="6 7">
    <name type="scientific">Rhizobium hainanense</name>
    <dbReference type="NCBI Taxonomy" id="52131"/>
    <lineage>
        <taxon>Bacteria</taxon>
        <taxon>Pseudomonadati</taxon>
        <taxon>Pseudomonadota</taxon>
        <taxon>Alphaproteobacteria</taxon>
        <taxon>Hyphomicrobiales</taxon>
        <taxon>Rhizobiaceae</taxon>
        <taxon>Rhizobium/Agrobacterium group</taxon>
        <taxon>Rhizobium</taxon>
    </lineage>
</organism>
<dbReference type="OrthoDB" id="9803988at2"/>
<evidence type="ECO:0000256" key="2">
    <source>
        <dbReference type="ARBA" id="ARBA00005695"/>
    </source>
</evidence>
<feature type="domain" description="Solute-binding protein family 5" evidence="5">
    <location>
        <begin position="105"/>
        <end position="507"/>
    </location>
</feature>
<dbReference type="SUPFAM" id="SSF53850">
    <property type="entry name" value="Periplasmic binding protein-like II"/>
    <property type="match status" value="1"/>
</dbReference>
<feature type="chain" id="PRO_5008683326" evidence="4">
    <location>
        <begin position="22"/>
        <end position="603"/>
    </location>
</feature>
<feature type="signal peptide" evidence="4">
    <location>
        <begin position="1"/>
        <end position="21"/>
    </location>
</feature>
<dbReference type="CDD" id="cd08497">
    <property type="entry name" value="MbnE-like"/>
    <property type="match status" value="1"/>
</dbReference>
<gene>
    <name evidence="6" type="ORF">GA0061100_102817</name>
</gene>
<evidence type="ECO:0000256" key="3">
    <source>
        <dbReference type="ARBA" id="ARBA00022729"/>
    </source>
</evidence>
<dbReference type="InterPro" id="IPR000914">
    <property type="entry name" value="SBP_5_dom"/>
</dbReference>
<evidence type="ECO:0000256" key="1">
    <source>
        <dbReference type="ARBA" id="ARBA00004418"/>
    </source>
</evidence>
<evidence type="ECO:0000313" key="6">
    <source>
        <dbReference type="EMBL" id="SCB17235.1"/>
    </source>
</evidence>
<dbReference type="GO" id="GO:0015833">
    <property type="term" value="P:peptide transport"/>
    <property type="evidence" value="ECO:0007669"/>
    <property type="project" value="TreeGrafter"/>
</dbReference>
<dbReference type="GO" id="GO:0030288">
    <property type="term" value="C:outer membrane-bounded periplasmic space"/>
    <property type="evidence" value="ECO:0007669"/>
    <property type="project" value="TreeGrafter"/>
</dbReference>
<dbReference type="InterPro" id="IPR030678">
    <property type="entry name" value="Peptide/Ni-bd"/>
</dbReference>
<dbReference type="AlphaFoldDB" id="A0A1C3UP31"/>
<dbReference type="PIRSF" id="PIRSF002741">
    <property type="entry name" value="MppA"/>
    <property type="match status" value="1"/>
</dbReference>
<dbReference type="GO" id="GO:0043190">
    <property type="term" value="C:ATP-binding cassette (ABC) transporter complex"/>
    <property type="evidence" value="ECO:0007669"/>
    <property type="project" value="InterPro"/>
</dbReference>